<dbReference type="EMBL" id="RJVU01021699">
    <property type="protein sequence ID" value="ROL50207.1"/>
    <property type="molecule type" value="Genomic_DNA"/>
</dbReference>
<keyword evidence="3" id="KW-1185">Reference proteome</keyword>
<dbReference type="PANTHER" id="PTHR46579">
    <property type="entry name" value="F5/8 TYPE C DOMAIN-CONTAINING PROTEIN-RELATED"/>
    <property type="match status" value="1"/>
</dbReference>
<feature type="compositionally biased region" description="Basic and acidic residues" evidence="1">
    <location>
        <begin position="18"/>
        <end position="37"/>
    </location>
</feature>
<evidence type="ECO:0000313" key="2">
    <source>
        <dbReference type="EMBL" id="ROL50207.1"/>
    </source>
</evidence>
<accession>A0A3N0YVH4</accession>
<dbReference type="PANTHER" id="PTHR46579:SF2">
    <property type="entry name" value="C2H2-TYPE DOMAIN-CONTAINING PROTEIN"/>
    <property type="match status" value="1"/>
</dbReference>
<dbReference type="Proteomes" id="UP000281406">
    <property type="component" value="Unassembled WGS sequence"/>
</dbReference>
<organism evidence="2 3">
    <name type="scientific">Anabarilius grahami</name>
    <name type="common">Kanglang fish</name>
    <name type="synonym">Barilius grahami</name>
    <dbReference type="NCBI Taxonomy" id="495550"/>
    <lineage>
        <taxon>Eukaryota</taxon>
        <taxon>Metazoa</taxon>
        <taxon>Chordata</taxon>
        <taxon>Craniata</taxon>
        <taxon>Vertebrata</taxon>
        <taxon>Euteleostomi</taxon>
        <taxon>Actinopterygii</taxon>
        <taxon>Neopterygii</taxon>
        <taxon>Teleostei</taxon>
        <taxon>Ostariophysi</taxon>
        <taxon>Cypriniformes</taxon>
        <taxon>Xenocyprididae</taxon>
        <taxon>Xenocypridinae</taxon>
        <taxon>Xenocypridinae incertae sedis</taxon>
        <taxon>Anabarilius</taxon>
    </lineage>
</organism>
<feature type="region of interest" description="Disordered" evidence="1">
    <location>
        <begin position="13"/>
        <end position="45"/>
    </location>
</feature>
<proteinExistence type="predicted"/>
<gene>
    <name evidence="2" type="ORF">DPX16_22309</name>
</gene>
<name>A0A3N0YVH4_ANAGA</name>
<dbReference type="OrthoDB" id="8883994at2759"/>
<reference evidence="2 3" key="1">
    <citation type="submission" date="2018-10" db="EMBL/GenBank/DDBJ databases">
        <title>Genome assembly for a Yunnan-Guizhou Plateau 3E fish, Anabarilius grahami (Regan), and its evolutionary and genetic applications.</title>
        <authorList>
            <person name="Jiang W."/>
        </authorList>
    </citation>
    <scope>NUCLEOTIDE SEQUENCE [LARGE SCALE GENOMIC DNA]</scope>
    <source>
        <strain evidence="2">AG-KIZ</strain>
        <tissue evidence="2">Muscle</tissue>
    </source>
</reference>
<sequence>MCKDLEDNLAGVGEIYESEMHEGPEKEVMEESEEMHPATDSSDNDPLVDELQELWHGMILEDSSFLGHQVYRAALLCLSSDIPATRKCGGFVRHGAYRGCHKCLKTFRKKEFVEKMDYSGFEWSSWEPRTSKDHIHYAGLSKRARTKAEQKRIERKYGARWSELFRLSYYDAIRFVVINPMHNLLLESALLAAAYAELLVFVGHASGRLRLPRGRVKKGAARRRLDERFLSVHKLCSSHKLFHSFLIYMFEIGKAWKNP</sequence>
<comment type="caution">
    <text evidence="2">The sequence shown here is derived from an EMBL/GenBank/DDBJ whole genome shotgun (WGS) entry which is preliminary data.</text>
</comment>
<evidence type="ECO:0000313" key="3">
    <source>
        <dbReference type="Proteomes" id="UP000281406"/>
    </source>
</evidence>
<dbReference type="AlphaFoldDB" id="A0A3N0YVH4"/>
<protein>
    <submittedName>
        <fullName evidence="2">Uncharacterized protein</fullName>
    </submittedName>
</protein>
<evidence type="ECO:0000256" key="1">
    <source>
        <dbReference type="SAM" id="MobiDB-lite"/>
    </source>
</evidence>